<evidence type="ECO:0000313" key="2">
    <source>
        <dbReference type="Proteomes" id="UP000006882"/>
    </source>
</evidence>
<dbReference type="EMBL" id="CM007658">
    <property type="protein sequence ID" value="ONH92660.1"/>
    <property type="molecule type" value="Genomic_DNA"/>
</dbReference>
<gene>
    <name evidence="1" type="ORF">PRUPE_8G187500</name>
</gene>
<dbReference type="Proteomes" id="UP000006882">
    <property type="component" value="Chromosome G8"/>
</dbReference>
<keyword evidence="2" id="KW-1185">Reference proteome</keyword>
<name>A0A251MZZ7_PRUPE</name>
<sequence>MNGCKICCGLQPAIVVPKFAPVWSDIKHCKCQPRAILYCLQIPLSGSDQYRTRPGASLVDPIGQKKMHCEMHTRSLYDHELLMHALTDPLKVQ</sequence>
<dbReference type="Gramene" id="ONH92660">
    <property type="protein sequence ID" value="ONH92660"/>
    <property type="gene ID" value="PRUPE_8G187500"/>
</dbReference>
<proteinExistence type="predicted"/>
<protein>
    <submittedName>
        <fullName evidence="1">Uncharacterized protein</fullName>
    </submittedName>
</protein>
<organism evidence="1 2">
    <name type="scientific">Prunus persica</name>
    <name type="common">Peach</name>
    <name type="synonym">Amygdalus persica</name>
    <dbReference type="NCBI Taxonomy" id="3760"/>
    <lineage>
        <taxon>Eukaryota</taxon>
        <taxon>Viridiplantae</taxon>
        <taxon>Streptophyta</taxon>
        <taxon>Embryophyta</taxon>
        <taxon>Tracheophyta</taxon>
        <taxon>Spermatophyta</taxon>
        <taxon>Magnoliopsida</taxon>
        <taxon>eudicotyledons</taxon>
        <taxon>Gunneridae</taxon>
        <taxon>Pentapetalae</taxon>
        <taxon>rosids</taxon>
        <taxon>fabids</taxon>
        <taxon>Rosales</taxon>
        <taxon>Rosaceae</taxon>
        <taxon>Amygdaloideae</taxon>
        <taxon>Amygdaleae</taxon>
        <taxon>Prunus</taxon>
    </lineage>
</organism>
<evidence type="ECO:0000313" key="1">
    <source>
        <dbReference type="EMBL" id="ONH92660.1"/>
    </source>
</evidence>
<accession>A0A251MZZ7</accession>
<reference evidence="1 2" key="1">
    <citation type="journal article" date="2013" name="Nat. Genet.">
        <title>The high-quality draft genome of peach (Prunus persica) identifies unique patterns of genetic diversity, domestication and genome evolution.</title>
        <authorList>
            <consortium name="International Peach Genome Initiative"/>
            <person name="Verde I."/>
            <person name="Abbott A.G."/>
            <person name="Scalabrin S."/>
            <person name="Jung S."/>
            <person name="Shu S."/>
            <person name="Marroni F."/>
            <person name="Zhebentyayeva T."/>
            <person name="Dettori M.T."/>
            <person name="Grimwood J."/>
            <person name="Cattonaro F."/>
            <person name="Zuccolo A."/>
            <person name="Rossini L."/>
            <person name="Jenkins J."/>
            <person name="Vendramin E."/>
            <person name="Meisel L.A."/>
            <person name="Decroocq V."/>
            <person name="Sosinski B."/>
            <person name="Prochnik S."/>
            <person name="Mitros T."/>
            <person name="Policriti A."/>
            <person name="Cipriani G."/>
            <person name="Dondini L."/>
            <person name="Ficklin S."/>
            <person name="Goodstein D.M."/>
            <person name="Xuan P."/>
            <person name="Del Fabbro C."/>
            <person name="Aramini V."/>
            <person name="Copetti D."/>
            <person name="Gonzalez S."/>
            <person name="Horner D.S."/>
            <person name="Falchi R."/>
            <person name="Lucas S."/>
            <person name="Mica E."/>
            <person name="Maldonado J."/>
            <person name="Lazzari B."/>
            <person name="Bielenberg D."/>
            <person name="Pirona R."/>
            <person name="Miculan M."/>
            <person name="Barakat A."/>
            <person name="Testolin R."/>
            <person name="Stella A."/>
            <person name="Tartarini S."/>
            <person name="Tonutti P."/>
            <person name="Arus P."/>
            <person name="Orellana A."/>
            <person name="Wells C."/>
            <person name="Main D."/>
            <person name="Vizzotto G."/>
            <person name="Silva H."/>
            <person name="Salamini F."/>
            <person name="Schmutz J."/>
            <person name="Morgante M."/>
            <person name="Rokhsar D.S."/>
        </authorList>
    </citation>
    <scope>NUCLEOTIDE SEQUENCE [LARGE SCALE GENOMIC DNA]</scope>
    <source>
        <strain evidence="2">cv. Nemared</strain>
    </source>
</reference>
<dbReference type="AlphaFoldDB" id="A0A251MZZ7"/>